<accession>A0A5J4VQT2</accession>
<gene>
    <name evidence="2" type="ORF">EZS28_019437</name>
</gene>
<evidence type="ECO:0000313" key="3">
    <source>
        <dbReference type="Proteomes" id="UP000324800"/>
    </source>
</evidence>
<name>A0A5J4VQT2_9EUKA</name>
<dbReference type="SUPFAM" id="SSF48371">
    <property type="entry name" value="ARM repeat"/>
    <property type="match status" value="1"/>
</dbReference>
<organism evidence="2 3">
    <name type="scientific">Streblomastix strix</name>
    <dbReference type="NCBI Taxonomy" id="222440"/>
    <lineage>
        <taxon>Eukaryota</taxon>
        <taxon>Metamonada</taxon>
        <taxon>Preaxostyla</taxon>
        <taxon>Oxymonadida</taxon>
        <taxon>Streblomastigidae</taxon>
        <taxon>Streblomastix</taxon>
    </lineage>
</organism>
<feature type="region of interest" description="Disordered" evidence="1">
    <location>
        <begin position="169"/>
        <end position="189"/>
    </location>
</feature>
<proteinExistence type="predicted"/>
<dbReference type="InterPro" id="IPR016024">
    <property type="entry name" value="ARM-type_fold"/>
</dbReference>
<protein>
    <submittedName>
        <fullName evidence="2">Uncharacterized protein</fullName>
    </submittedName>
</protein>
<dbReference type="InterPro" id="IPR011989">
    <property type="entry name" value="ARM-like"/>
</dbReference>
<dbReference type="Proteomes" id="UP000324800">
    <property type="component" value="Unassembled WGS sequence"/>
</dbReference>
<reference evidence="2 3" key="1">
    <citation type="submission" date="2019-03" db="EMBL/GenBank/DDBJ databases">
        <title>Single cell metagenomics reveals metabolic interactions within the superorganism composed of flagellate Streblomastix strix and complex community of Bacteroidetes bacteria on its surface.</title>
        <authorList>
            <person name="Treitli S.C."/>
            <person name="Kolisko M."/>
            <person name="Husnik F."/>
            <person name="Keeling P."/>
            <person name="Hampl V."/>
        </authorList>
    </citation>
    <scope>NUCLEOTIDE SEQUENCE [LARGE SCALE GENOMIC DNA]</scope>
    <source>
        <strain evidence="2">ST1C</strain>
    </source>
</reference>
<feature type="compositionally biased region" description="Basic residues" evidence="1">
    <location>
        <begin position="176"/>
        <end position="187"/>
    </location>
</feature>
<evidence type="ECO:0000256" key="1">
    <source>
        <dbReference type="SAM" id="MobiDB-lite"/>
    </source>
</evidence>
<dbReference type="Gene3D" id="1.25.10.10">
    <property type="entry name" value="Leucine-rich Repeat Variant"/>
    <property type="match status" value="1"/>
</dbReference>
<dbReference type="EMBL" id="SNRW01005454">
    <property type="protein sequence ID" value="KAA6385038.1"/>
    <property type="molecule type" value="Genomic_DNA"/>
</dbReference>
<dbReference type="AlphaFoldDB" id="A0A5J4VQT2"/>
<evidence type="ECO:0000313" key="2">
    <source>
        <dbReference type="EMBL" id="KAA6385038.1"/>
    </source>
</evidence>
<comment type="caution">
    <text evidence="2">The sequence shown here is derived from an EMBL/GenBank/DDBJ whole genome shotgun (WGS) entry which is preliminary data.</text>
</comment>
<sequence length="516" mass="55844">MTRLSTSKGALPETQLKTGDESILIQNIPNLIKSLESDNANERKRAVQELLNTFSKNPLSGKTMTESGLLETLVPIIKPGEKDEFTILAVSLLNNVAIANTFTYTDVSAKLIVTPLIGLVDADGEKTVSSASRVLAQLGEEKEEMRHAITEAGFVKWAAKGLLERDSSSLKDKRSAASHHHLHKRPHGSYEKKKGILKIVSGIVKGGATQSDVAGVFGSVKEVAQKGGEIGLAERAGGVLQVWERKGLGIPPEEDPSDVMHARIKLPRTVEVAAHYLDEGNTLQTSAIRLLESGVRGLTPQQKQEISKSGVLEELGALLEERGAGTDVGTICEIVDGIFEENGAGVEEALAEDKQVTRDCALQADFPRGCEPDTPAVRARCDHVPDTCYHAAADILGAGAAAAEDQLRTVDSYSPEVTKISAETRRETSRPISNWNQWSEQPEWTEWTQCNTAIKPRGVVSRQSEQQVSVYRINTAAQSGAEHESELIFSDTGIDICFVVVAAVDIGVWVTPRCRE</sequence>